<reference evidence="1 2" key="1">
    <citation type="submission" date="2021-05" db="EMBL/GenBank/DDBJ databases">
        <title>Draft genomes of marine bacteria isolated from model chitin particles.</title>
        <authorList>
            <person name="Datta M.S."/>
            <person name="Schwartzman J.A."/>
            <person name="Cordero O."/>
        </authorList>
    </citation>
    <scope>NUCLEOTIDE SEQUENCE [LARGE SCALE GENOMIC DNA]</scope>
    <source>
        <strain evidence="1 2">4E07</strain>
    </source>
</reference>
<protein>
    <submittedName>
        <fullName evidence="1">Uncharacterized protein</fullName>
    </submittedName>
</protein>
<gene>
    <name evidence="1" type="ORF">KL867_20675</name>
</gene>
<accession>A0ABS5WWG7</accession>
<dbReference type="EMBL" id="JAHHDY010000026">
    <property type="protein sequence ID" value="MBT3143477.1"/>
    <property type="molecule type" value="Genomic_DNA"/>
</dbReference>
<dbReference type="RefSeq" id="WP_215194298.1">
    <property type="nucleotide sequence ID" value="NZ_JAHHDY010000026.1"/>
</dbReference>
<proteinExistence type="predicted"/>
<comment type="caution">
    <text evidence="1">The sequence shown here is derived from an EMBL/GenBank/DDBJ whole genome shotgun (WGS) entry which is preliminary data.</text>
</comment>
<organism evidence="1 2">
    <name type="scientific">Falsiruegeria litorea</name>
    <dbReference type="NCBI Taxonomy" id="1280831"/>
    <lineage>
        <taxon>Bacteria</taxon>
        <taxon>Pseudomonadati</taxon>
        <taxon>Pseudomonadota</taxon>
        <taxon>Alphaproteobacteria</taxon>
        <taxon>Rhodobacterales</taxon>
        <taxon>Roseobacteraceae</taxon>
        <taxon>Falsiruegeria</taxon>
    </lineage>
</organism>
<evidence type="ECO:0000313" key="1">
    <source>
        <dbReference type="EMBL" id="MBT3143477.1"/>
    </source>
</evidence>
<dbReference type="Proteomes" id="UP000763802">
    <property type="component" value="Unassembled WGS sequence"/>
</dbReference>
<sequence length="114" mass="12357">MDGMTGTSEGAFVAAIISQAYSDMLGPNDEHAYAAITFLTAPNGRHARWRGQLFGLLGLDGDIAAQRIVDGLEGNADLHPFTLETTEQHAAQVELARRRWQHLKHPHALPASSV</sequence>
<evidence type="ECO:0000313" key="2">
    <source>
        <dbReference type="Proteomes" id="UP000763802"/>
    </source>
</evidence>
<name>A0ABS5WWG7_9RHOB</name>
<keyword evidence="2" id="KW-1185">Reference proteome</keyword>